<keyword evidence="3" id="KW-1185">Reference proteome</keyword>
<reference evidence="2 3" key="1">
    <citation type="submission" date="2019-11" db="EMBL/GenBank/DDBJ databases">
        <title>Whole genome sequence of Oryza granulata.</title>
        <authorList>
            <person name="Li W."/>
        </authorList>
    </citation>
    <scope>NUCLEOTIDE SEQUENCE [LARGE SCALE GENOMIC DNA]</scope>
    <source>
        <strain evidence="3">cv. Menghai</strain>
        <tissue evidence="2">Leaf</tissue>
    </source>
</reference>
<evidence type="ECO:0000256" key="1">
    <source>
        <dbReference type="SAM" id="MobiDB-lite"/>
    </source>
</evidence>
<organism evidence="2 3">
    <name type="scientific">Oryza meyeriana var. granulata</name>
    <dbReference type="NCBI Taxonomy" id="110450"/>
    <lineage>
        <taxon>Eukaryota</taxon>
        <taxon>Viridiplantae</taxon>
        <taxon>Streptophyta</taxon>
        <taxon>Embryophyta</taxon>
        <taxon>Tracheophyta</taxon>
        <taxon>Spermatophyta</taxon>
        <taxon>Magnoliopsida</taxon>
        <taxon>Liliopsida</taxon>
        <taxon>Poales</taxon>
        <taxon>Poaceae</taxon>
        <taxon>BOP clade</taxon>
        <taxon>Oryzoideae</taxon>
        <taxon>Oryzeae</taxon>
        <taxon>Oryzinae</taxon>
        <taxon>Oryza</taxon>
        <taxon>Oryza meyeriana</taxon>
    </lineage>
</organism>
<comment type="caution">
    <text evidence="2">The sequence shown here is derived from an EMBL/GenBank/DDBJ whole genome shotgun (WGS) entry which is preliminary data.</text>
</comment>
<sequence>MRKCSAAVQQIVAAHSLISRRLADNWVAVLLSRLLVFSFSRILIGRFPELNQLAALPQGGIRPTLPTIVRETEPQGPNPQAATLNP</sequence>
<gene>
    <name evidence="2" type="ORF">E2562_021346</name>
</gene>
<accession>A0A6G1BZF1</accession>
<evidence type="ECO:0000313" key="3">
    <source>
        <dbReference type="Proteomes" id="UP000479710"/>
    </source>
</evidence>
<evidence type="ECO:0000313" key="2">
    <source>
        <dbReference type="EMBL" id="KAF0893111.1"/>
    </source>
</evidence>
<feature type="region of interest" description="Disordered" evidence="1">
    <location>
        <begin position="65"/>
        <end position="86"/>
    </location>
</feature>
<dbReference type="AlphaFoldDB" id="A0A6G1BZF1"/>
<name>A0A6G1BZF1_9ORYZ</name>
<protein>
    <submittedName>
        <fullName evidence="2">Uncharacterized protein</fullName>
    </submittedName>
</protein>
<dbReference type="EMBL" id="SPHZ02000011">
    <property type="protein sequence ID" value="KAF0893111.1"/>
    <property type="molecule type" value="Genomic_DNA"/>
</dbReference>
<dbReference type="Proteomes" id="UP000479710">
    <property type="component" value="Unassembled WGS sequence"/>
</dbReference>
<proteinExistence type="predicted"/>